<dbReference type="PANTHER" id="PTHR43713:SF3">
    <property type="entry name" value="GLUTAMATE-1-SEMIALDEHYDE 2,1-AMINOMUTASE 1, CHLOROPLASTIC-RELATED"/>
    <property type="match status" value="1"/>
</dbReference>
<dbReference type="AlphaFoldDB" id="A0AAU2HB05"/>
<dbReference type="GO" id="GO:0008483">
    <property type="term" value="F:transaminase activity"/>
    <property type="evidence" value="ECO:0007669"/>
    <property type="project" value="UniProtKB-KW"/>
</dbReference>
<comment type="similarity">
    <text evidence="3">Belongs to the class-III pyridoxal-phosphate-dependent aminotransferase family.</text>
</comment>
<dbReference type="Pfam" id="PF00202">
    <property type="entry name" value="Aminotran_3"/>
    <property type="match status" value="1"/>
</dbReference>
<gene>
    <name evidence="4" type="ORF">OHV25_00150</name>
    <name evidence="5" type="ORF">OHV25_39690</name>
</gene>
<evidence type="ECO:0000313" key="5">
    <source>
        <dbReference type="EMBL" id="WTU45745.1"/>
    </source>
</evidence>
<evidence type="ECO:0000313" key="4">
    <source>
        <dbReference type="EMBL" id="WTU45282.1"/>
    </source>
</evidence>
<sequence>MKATQAPVPITASRGAGSRIWDVDGNEYVDFTLSFGPMLLGQSPDVVKDAVRSQLNRGIGFGAGNQHEAPFAELLCEVVPSAELVIFSNTGTEAVQAALRVARAATGRSRVVKFRGHYHGWLDSMHIAIPGLQGDGPGTAGQDPLAAQQVTICPWNDTRALAAALADDVAAVIMEPLNINGGCFAPEPGYLEEVRQLTREAGALLIFDEVITGFRVALGGAQELLGVVPDLTVLGKALGSGFPISAVCGSRDVMSVVATGTVAHMGNFNGSPLAAAAGFAGINHLREHREEVYPRLESAMKVIAGAFERANSEHGLPVQFNHTVGAGFGFVAEQPVREHGDRLLSDAQAYGRFAARLLDKGVFVPARGLWYVSTEHSAEDLARAAGAVLAVAAEFTDMRGDDL</sequence>
<dbReference type="InterPro" id="IPR049704">
    <property type="entry name" value="Aminotrans_3_PPA_site"/>
</dbReference>
<evidence type="ECO:0000256" key="3">
    <source>
        <dbReference type="RuleBase" id="RU003560"/>
    </source>
</evidence>
<dbReference type="EMBL" id="CP108253">
    <property type="protein sequence ID" value="WTU45745.1"/>
    <property type="molecule type" value="Genomic_DNA"/>
</dbReference>
<name>A0AAU2HB05_9ACTN</name>
<dbReference type="Gene3D" id="3.40.640.10">
    <property type="entry name" value="Type I PLP-dependent aspartate aminotransferase-like (Major domain)"/>
    <property type="match status" value="1"/>
</dbReference>
<proteinExistence type="inferred from homology"/>
<keyword evidence="4" id="KW-0032">Aminotransferase</keyword>
<keyword evidence="4" id="KW-0808">Transferase</keyword>
<evidence type="ECO:0000256" key="2">
    <source>
        <dbReference type="ARBA" id="ARBA00022898"/>
    </source>
</evidence>
<dbReference type="SUPFAM" id="SSF53383">
    <property type="entry name" value="PLP-dependent transferases"/>
    <property type="match status" value="1"/>
</dbReference>
<dbReference type="Gene3D" id="3.90.1150.10">
    <property type="entry name" value="Aspartate Aminotransferase, domain 1"/>
    <property type="match status" value="1"/>
</dbReference>
<keyword evidence="2 3" id="KW-0663">Pyridoxal phosphate</keyword>
<dbReference type="PANTHER" id="PTHR43713">
    <property type="entry name" value="GLUTAMATE-1-SEMIALDEHYDE 2,1-AMINOMUTASE"/>
    <property type="match status" value="1"/>
</dbReference>
<dbReference type="InterPro" id="IPR015422">
    <property type="entry name" value="PyrdxlP-dep_Trfase_small"/>
</dbReference>
<comment type="cofactor">
    <cofactor evidence="1">
        <name>pyridoxal 5'-phosphate</name>
        <dbReference type="ChEBI" id="CHEBI:597326"/>
    </cofactor>
</comment>
<evidence type="ECO:0000256" key="1">
    <source>
        <dbReference type="ARBA" id="ARBA00001933"/>
    </source>
</evidence>
<reference evidence="4" key="1">
    <citation type="submission" date="2022-10" db="EMBL/GenBank/DDBJ databases">
        <title>The complete genomes of actinobacterial strains from the NBC collection.</title>
        <authorList>
            <person name="Joergensen T.S."/>
            <person name="Alvarez Arevalo M."/>
            <person name="Sterndorff E.B."/>
            <person name="Faurdal D."/>
            <person name="Vuksanovic O."/>
            <person name="Mourched A.-S."/>
            <person name="Charusanti P."/>
            <person name="Shaw S."/>
            <person name="Blin K."/>
            <person name="Weber T."/>
        </authorList>
    </citation>
    <scope>NUCLEOTIDE SEQUENCE</scope>
    <source>
        <strain evidence="4">NBC_00060</strain>
    </source>
</reference>
<accession>A0AAU2HB05</accession>
<protein>
    <submittedName>
        <fullName evidence="4">Aminotransferase class III-fold pyridoxal phosphate-dependent enzyme</fullName>
    </submittedName>
</protein>
<dbReference type="GO" id="GO:0030170">
    <property type="term" value="F:pyridoxal phosphate binding"/>
    <property type="evidence" value="ECO:0007669"/>
    <property type="project" value="InterPro"/>
</dbReference>
<dbReference type="PROSITE" id="PS00600">
    <property type="entry name" value="AA_TRANSFER_CLASS_3"/>
    <property type="match status" value="1"/>
</dbReference>
<dbReference type="EMBL" id="CP108253">
    <property type="protein sequence ID" value="WTU45282.1"/>
    <property type="molecule type" value="Genomic_DNA"/>
</dbReference>
<dbReference type="InterPro" id="IPR015421">
    <property type="entry name" value="PyrdxlP-dep_Trfase_major"/>
</dbReference>
<dbReference type="InterPro" id="IPR015424">
    <property type="entry name" value="PyrdxlP-dep_Trfase"/>
</dbReference>
<dbReference type="CDD" id="cd00610">
    <property type="entry name" value="OAT_like"/>
    <property type="match status" value="1"/>
</dbReference>
<organism evidence="4">
    <name type="scientific">Streptomyces sp. NBC_00060</name>
    <dbReference type="NCBI Taxonomy" id="2975636"/>
    <lineage>
        <taxon>Bacteria</taxon>
        <taxon>Bacillati</taxon>
        <taxon>Actinomycetota</taxon>
        <taxon>Actinomycetes</taxon>
        <taxon>Kitasatosporales</taxon>
        <taxon>Streptomycetaceae</taxon>
        <taxon>Streptomyces</taxon>
    </lineage>
</organism>
<dbReference type="InterPro" id="IPR005814">
    <property type="entry name" value="Aminotrans_3"/>
</dbReference>